<feature type="domain" description="YgjP-like metallopeptidase" evidence="1">
    <location>
        <begin position="28"/>
        <end position="222"/>
    </location>
</feature>
<dbReference type="Pfam" id="PF01863">
    <property type="entry name" value="YgjP-like"/>
    <property type="match status" value="1"/>
</dbReference>
<proteinExistence type="predicted"/>
<reference evidence="2 3" key="1">
    <citation type="submission" date="2022-05" db="EMBL/GenBank/DDBJ databases">
        <title>Seasonal and diel survey of microbial diversity of the Tyrrhenian coast.</title>
        <authorList>
            <person name="Gattoni G."/>
            <person name="Corral P."/>
        </authorList>
    </citation>
    <scope>NUCLEOTIDE SEQUENCE [LARGE SCALE GENOMIC DNA]</scope>
    <source>
        <strain evidence="2 3">V10</strain>
    </source>
</reference>
<keyword evidence="3" id="KW-1185">Reference proteome</keyword>
<comment type="caution">
    <text evidence="2">The sequence shown here is derived from an EMBL/GenBank/DDBJ whole genome shotgun (WGS) entry which is preliminary data.</text>
</comment>
<dbReference type="InterPro" id="IPR002725">
    <property type="entry name" value="YgjP-like_metallopeptidase"/>
</dbReference>
<dbReference type="InterPro" id="IPR053136">
    <property type="entry name" value="UTP_pyrophosphatase-like"/>
</dbReference>
<dbReference type="CDD" id="cd07344">
    <property type="entry name" value="M48_yhfN_like"/>
    <property type="match status" value="1"/>
</dbReference>
<dbReference type="Proteomes" id="UP001202550">
    <property type="component" value="Unassembled WGS sequence"/>
</dbReference>
<dbReference type="RefSeq" id="WP_249056794.1">
    <property type="nucleotide sequence ID" value="NZ_JALZWP010000003.1"/>
</dbReference>
<evidence type="ECO:0000259" key="1">
    <source>
        <dbReference type="Pfam" id="PF01863"/>
    </source>
</evidence>
<dbReference type="PANTHER" id="PTHR30399:SF1">
    <property type="entry name" value="UTP PYROPHOSPHATASE"/>
    <property type="match status" value="1"/>
</dbReference>
<evidence type="ECO:0000313" key="3">
    <source>
        <dbReference type="Proteomes" id="UP001202550"/>
    </source>
</evidence>
<evidence type="ECO:0000313" key="2">
    <source>
        <dbReference type="EMBL" id="MCL1627972.1"/>
    </source>
</evidence>
<gene>
    <name evidence="2" type="ORF">M3N55_04455</name>
</gene>
<sequence>MPQLTETVVLPGEPALRVQIKASARARQMSLRVSGLDGKITLNVPRGLAHRHALAFLSEKEGWLRAAVARAPGVQPIAPGGLVPVDGILHRVTPAPVRSVTLKDDRLLVPETGPAGARVAAFLKTRARDRLVPMADHYAQALGRTVAAVSLRDTRSRWGSCTAQGRLMFCWRLAMAPPIVQDYVAAHEAAHLVHMDHSRAYWATVARIMPDYAAHRAWLRSHGATLHSYRFDNG</sequence>
<name>A0ABT0LZD1_9RHOB</name>
<dbReference type="Gene3D" id="3.30.2010.10">
    <property type="entry name" value="Metalloproteases ('zincins'), catalytic domain"/>
    <property type="match status" value="1"/>
</dbReference>
<dbReference type="EMBL" id="JALZWP010000003">
    <property type="protein sequence ID" value="MCL1627972.1"/>
    <property type="molecule type" value="Genomic_DNA"/>
</dbReference>
<organism evidence="2 3">
    <name type="scientific">Roseinatronobacter domitianus</name>
    <dbReference type="NCBI Taxonomy" id="2940293"/>
    <lineage>
        <taxon>Bacteria</taxon>
        <taxon>Pseudomonadati</taxon>
        <taxon>Pseudomonadota</taxon>
        <taxon>Alphaproteobacteria</taxon>
        <taxon>Rhodobacterales</taxon>
        <taxon>Paracoccaceae</taxon>
        <taxon>Roseinatronobacter</taxon>
    </lineage>
</organism>
<dbReference type="PANTHER" id="PTHR30399">
    <property type="entry name" value="UNCHARACTERIZED PROTEIN YGJP"/>
    <property type="match status" value="1"/>
</dbReference>
<protein>
    <submittedName>
        <fullName evidence="2">M48 family metallopeptidase</fullName>
    </submittedName>
</protein>
<accession>A0ABT0LZD1</accession>